<feature type="transmembrane region" description="Helical" evidence="1">
    <location>
        <begin position="136"/>
        <end position="154"/>
    </location>
</feature>
<feature type="transmembrane region" description="Helical" evidence="1">
    <location>
        <begin position="331"/>
        <end position="356"/>
    </location>
</feature>
<feature type="transmembrane region" description="Helical" evidence="1">
    <location>
        <begin position="160"/>
        <end position="176"/>
    </location>
</feature>
<feature type="transmembrane region" description="Helical" evidence="1">
    <location>
        <begin position="377"/>
        <end position="397"/>
    </location>
</feature>
<gene>
    <name evidence="2" type="ORF">NX778_10855</name>
</gene>
<reference evidence="2 3" key="1">
    <citation type="submission" date="2022-08" db="EMBL/GenBank/DDBJ databases">
        <title>Reclassification of Massilia species as members of the genera Telluria, Duganella, Pseudoduganella, Mokoshia gen. nov. and Zemynaea gen. nov. using orthogonal and non-orthogonal genome-based approaches.</title>
        <authorList>
            <person name="Bowman J.P."/>
        </authorList>
    </citation>
    <scope>NUCLEOTIDE SEQUENCE [LARGE SCALE GENOMIC DNA]</scope>
    <source>
        <strain evidence="2 3">JCM 31606</strain>
    </source>
</reference>
<proteinExistence type="predicted"/>
<feature type="transmembrane region" description="Helical" evidence="1">
    <location>
        <begin position="204"/>
        <end position="222"/>
    </location>
</feature>
<dbReference type="EMBL" id="JANUGU010000002">
    <property type="protein sequence ID" value="MCS0658563.1"/>
    <property type="molecule type" value="Genomic_DNA"/>
</dbReference>
<evidence type="ECO:0008006" key="4">
    <source>
        <dbReference type="Google" id="ProtNLM"/>
    </source>
</evidence>
<name>A0ABT2CX50_9BURK</name>
<feature type="transmembrane region" description="Helical" evidence="1">
    <location>
        <begin position="34"/>
        <end position="52"/>
    </location>
</feature>
<comment type="caution">
    <text evidence="2">The sequence shown here is derived from an EMBL/GenBank/DDBJ whole genome shotgun (WGS) entry which is preliminary data.</text>
</comment>
<sequence>MITDRAKKWYSGMPDQGVGTAPTRMTVIALLDKTRLILCLIFLLVLASLPLVDPDYFWHLKTGEYIVANRALPSGDIFSYTRLGQHWTLHEWLFEVLLYGVFSAWGTVGVKLLTAALLIVPLGLLIAIAQRVSRHAGAAMGVAMLALIPLLGGISPRPQLLTYALFTVYLSGLLSFKYCQAKISLFIMPALMIVWVNAHGGFAIGIALLGLFTTCEWLTYWMAGADDPVQRLRLLRLTTVGIATVLASLASPGLFSHWLYPFQVLGMTANQVISEWQSPNFHDLGNTVYLLLVLVFFAAYAYAGRRPDATELIVPCCFMFAGFLASRHTPLAALALTPFAARALASGAIPAIAAAWERSRLARWYRKRGLARELGRTEFALNWLVLLAVLAVLASYAPTFQAREQARAKQVLPIGAADFVLAHGITGKMFNNYDNGGYLIYRLAPARKVLIDGRADVYGDQFIADFLDIYNGRANWKEKFDKLAIDYAILGKDAPIRQLLKADSAFKEVFFDQHFSVLLRNPAARDSAAP</sequence>
<keyword evidence="1" id="KW-1133">Transmembrane helix</keyword>
<feature type="transmembrane region" description="Helical" evidence="1">
    <location>
        <begin position="96"/>
        <end position="129"/>
    </location>
</feature>
<dbReference type="RefSeq" id="WP_258811738.1">
    <property type="nucleotide sequence ID" value="NZ_JANUGU010000002.1"/>
</dbReference>
<feature type="transmembrane region" description="Helical" evidence="1">
    <location>
        <begin position="309"/>
        <end position="325"/>
    </location>
</feature>
<evidence type="ECO:0000313" key="3">
    <source>
        <dbReference type="Proteomes" id="UP001204621"/>
    </source>
</evidence>
<protein>
    <recommendedName>
        <fullName evidence="4">Glycosyltransferase RgtA/B/C/D-like domain-containing protein</fullName>
    </recommendedName>
</protein>
<keyword evidence="3" id="KW-1185">Reference proteome</keyword>
<evidence type="ECO:0000313" key="2">
    <source>
        <dbReference type="EMBL" id="MCS0658563.1"/>
    </source>
</evidence>
<accession>A0ABT2CX50</accession>
<keyword evidence="1" id="KW-0472">Membrane</keyword>
<dbReference type="Proteomes" id="UP001204621">
    <property type="component" value="Unassembled WGS sequence"/>
</dbReference>
<feature type="transmembrane region" description="Helical" evidence="1">
    <location>
        <begin position="234"/>
        <end position="255"/>
    </location>
</feature>
<evidence type="ECO:0000256" key="1">
    <source>
        <dbReference type="SAM" id="Phobius"/>
    </source>
</evidence>
<feature type="transmembrane region" description="Helical" evidence="1">
    <location>
        <begin position="183"/>
        <end position="198"/>
    </location>
</feature>
<organism evidence="2 3">
    <name type="scientific">Massilia terrae</name>
    <dbReference type="NCBI Taxonomy" id="1811224"/>
    <lineage>
        <taxon>Bacteria</taxon>
        <taxon>Pseudomonadati</taxon>
        <taxon>Pseudomonadota</taxon>
        <taxon>Betaproteobacteria</taxon>
        <taxon>Burkholderiales</taxon>
        <taxon>Oxalobacteraceae</taxon>
        <taxon>Telluria group</taxon>
        <taxon>Massilia</taxon>
    </lineage>
</organism>
<feature type="transmembrane region" description="Helical" evidence="1">
    <location>
        <begin position="284"/>
        <end position="302"/>
    </location>
</feature>
<keyword evidence="1" id="KW-0812">Transmembrane</keyword>